<feature type="transmembrane region" description="Helical" evidence="6">
    <location>
        <begin position="142"/>
        <end position="167"/>
    </location>
</feature>
<keyword evidence="4 6" id="KW-1133">Transmembrane helix</keyword>
<proteinExistence type="predicted"/>
<keyword evidence="2" id="KW-1003">Cell membrane</keyword>
<dbReference type="PANTHER" id="PTHR30086">
    <property type="entry name" value="ARGININE EXPORTER PROTEIN ARGO"/>
    <property type="match status" value="1"/>
</dbReference>
<evidence type="ECO:0000256" key="4">
    <source>
        <dbReference type="ARBA" id="ARBA00022989"/>
    </source>
</evidence>
<evidence type="ECO:0000256" key="3">
    <source>
        <dbReference type="ARBA" id="ARBA00022692"/>
    </source>
</evidence>
<keyword evidence="3 6" id="KW-0812">Transmembrane</keyword>
<dbReference type="AlphaFoldDB" id="A0A178YDM0"/>
<organism evidence="7 8">
    <name type="scientific">Sinorhizobium saheli</name>
    <dbReference type="NCBI Taxonomy" id="36856"/>
    <lineage>
        <taxon>Bacteria</taxon>
        <taxon>Pseudomonadati</taxon>
        <taxon>Pseudomonadota</taxon>
        <taxon>Alphaproteobacteria</taxon>
        <taxon>Hyphomicrobiales</taxon>
        <taxon>Rhizobiaceae</taxon>
        <taxon>Sinorhizobium/Ensifer group</taxon>
        <taxon>Sinorhizobium</taxon>
    </lineage>
</organism>
<keyword evidence="5 6" id="KW-0472">Membrane</keyword>
<comment type="subcellular location">
    <subcellularLocation>
        <location evidence="1">Cell membrane</location>
        <topology evidence="1">Multi-pass membrane protein</topology>
    </subcellularLocation>
</comment>
<gene>
    <name evidence="7" type="ORF">ATB98_18480</name>
</gene>
<accession>A0A178YDM0</accession>
<comment type="caution">
    <text evidence="7">The sequence shown here is derived from an EMBL/GenBank/DDBJ whole genome shotgun (WGS) entry which is preliminary data.</text>
</comment>
<evidence type="ECO:0000256" key="1">
    <source>
        <dbReference type="ARBA" id="ARBA00004651"/>
    </source>
</evidence>
<feature type="transmembrane region" description="Helical" evidence="6">
    <location>
        <begin position="110"/>
        <end position="130"/>
    </location>
</feature>
<dbReference type="GO" id="GO:0005886">
    <property type="term" value="C:plasma membrane"/>
    <property type="evidence" value="ECO:0007669"/>
    <property type="project" value="UniProtKB-SubCell"/>
</dbReference>
<dbReference type="GO" id="GO:0033228">
    <property type="term" value="P:cysteine export across plasma membrane"/>
    <property type="evidence" value="ECO:0007669"/>
    <property type="project" value="TreeGrafter"/>
</dbReference>
<keyword evidence="8" id="KW-1185">Reference proteome</keyword>
<protein>
    <submittedName>
        <fullName evidence="7">Threonine transporter RhtB</fullName>
    </submittedName>
</protein>
<evidence type="ECO:0000256" key="6">
    <source>
        <dbReference type="SAM" id="Phobius"/>
    </source>
</evidence>
<evidence type="ECO:0000256" key="5">
    <source>
        <dbReference type="ARBA" id="ARBA00023136"/>
    </source>
</evidence>
<feature type="transmembrane region" description="Helical" evidence="6">
    <location>
        <begin position="72"/>
        <end position="90"/>
    </location>
</feature>
<dbReference type="STRING" id="36856.ATB98_18480"/>
<feature type="transmembrane region" description="Helical" evidence="6">
    <location>
        <begin position="179"/>
        <end position="197"/>
    </location>
</feature>
<evidence type="ECO:0000256" key="2">
    <source>
        <dbReference type="ARBA" id="ARBA00022475"/>
    </source>
</evidence>
<sequence>MAGDLALFVLAALPLMGSPGPATLSLAGMGAAHGVARSLGYAAGVNIGTIAVVLLIATGVTAVLLGIPGMKSAAMVLAGVYMLYLAWHIATAPPVSADERGSHVPSFLGGFILAIANPKAYAAIGAVYAGSLIEADQDTRAAVARVLILSAVAIAVNTTWLAFGAAIATILGDPTKARVANLIFAVLLLASVALSALA</sequence>
<name>A0A178YDM0_SINSA</name>
<dbReference type="Proteomes" id="UP000078507">
    <property type="component" value="Unassembled WGS sequence"/>
</dbReference>
<evidence type="ECO:0000313" key="8">
    <source>
        <dbReference type="Proteomes" id="UP000078507"/>
    </source>
</evidence>
<dbReference type="InterPro" id="IPR001123">
    <property type="entry name" value="LeuE-type"/>
</dbReference>
<dbReference type="GO" id="GO:0015171">
    <property type="term" value="F:amino acid transmembrane transporter activity"/>
    <property type="evidence" value="ECO:0007669"/>
    <property type="project" value="TreeGrafter"/>
</dbReference>
<dbReference type="Pfam" id="PF01810">
    <property type="entry name" value="LysE"/>
    <property type="match status" value="1"/>
</dbReference>
<dbReference type="PANTHER" id="PTHR30086:SF20">
    <property type="entry name" value="ARGININE EXPORTER PROTEIN ARGO-RELATED"/>
    <property type="match status" value="1"/>
</dbReference>
<evidence type="ECO:0000313" key="7">
    <source>
        <dbReference type="EMBL" id="OAP45143.1"/>
    </source>
</evidence>
<reference evidence="7 8" key="1">
    <citation type="submission" date="2015-11" db="EMBL/GenBank/DDBJ databases">
        <title>Ensifer anhuiense sp. nov., an effective nitrogen fixation bacterium with Glycine soja.</title>
        <authorList>
            <person name="Yan H."/>
            <person name="Chen W."/>
        </authorList>
    </citation>
    <scope>NUCLEOTIDE SEQUENCE [LARGE SCALE GENOMIC DNA]</scope>
    <source>
        <strain evidence="7 8">LMG 7837</strain>
    </source>
</reference>
<feature type="transmembrane region" description="Helical" evidence="6">
    <location>
        <begin position="43"/>
        <end position="65"/>
    </location>
</feature>
<dbReference type="EMBL" id="LNQB01000073">
    <property type="protein sequence ID" value="OAP45143.1"/>
    <property type="molecule type" value="Genomic_DNA"/>
</dbReference>